<comment type="function">
    <text evidence="3">Catalyzes the NAD(+)-dependent oxidative deamination of L-alanine to pyruvate, and the reverse reaction, the reductive amination of pyruvate.</text>
</comment>
<dbReference type="Gene3D" id="3.30.1780.10">
    <property type="entry name" value="ornithine cyclodeaminase, domain 1"/>
    <property type="match status" value="1"/>
</dbReference>
<dbReference type="EMBL" id="DRIE01000125">
    <property type="protein sequence ID" value="HEC57742.1"/>
    <property type="molecule type" value="Genomic_DNA"/>
</dbReference>
<comment type="similarity">
    <text evidence="3">Belongs to the ornithine cyclodeaminase/mu-crystallin family. Archaeal alanine dehydrogenase subfamily.</text>
</comment>
<dbReference type="EMBL" id="LYOR01000001">
    <property type="protein sequence ID" value="OFV66815.1"/>
    <property type="molecule type" value="Genomic_DNA"/>
</dbReference>
<dbReference type="HAMAP" id="MF_00935">
    <property type="entry name" value="AlaDH_arch"/>
    <property type="match status" value="1"/>
</dbReference>
<accession>A0A1F2P6P8</accession>
<feature type="binding site" evidence="3">
    <location>
        <position position="110"/>
    </location>
    <ligand>
        <name>NAD(+)</name>
        <dbReference type="ChEBI" id="CHEBI:57540"/>
    </ligand>
</feature>
<dbReference type="GO" id="GO:0000286">
    <property type="term" value="F:alanine dehydrogenase activity"/>
    <property type="evidence" value="ECO:0007669"/>
    <property type="project" value="UniProtKB-UniRule"/>
</dbReference>
<comment type="caution">
    <text evidence="3">Lacks conserved residue(s) required for the propagation of feature annotation.</text>
</comment>
<protein>
    <recommendedName>
        <fullName evidence="3">Alanine dehydrogenase</fullName>
        <shortName evidence="3">AlaDH</shortName>
        <ecNumber evidence="3">1.4.1.1</ecNumber>
    </recommendedName>
</protein>
<dbReference type="InterPro" id="IPR003462">
    <property type="entry name" value="ODC_Mu_crystall"/>
</dbReference>
<feature type="binding site" evidence="3">
    <location>
        <position position="290"/>
    </location>
    <ligand>
        <name>NAD(+)</name>
        <dbReference type="ChEBI" id="CHEBI:57540"/>
    </ligand>
</feature>
<keyword evidence="1 3" id="KW-0560">Oxidoreductase</keyword>
<evidence type="ECO:0000256" key="1">
    <source>
        <dbReference type="ARBA" id="ARBA00023002"/>
    </source>
</evidence>
<dbReference type="InterPro" id="IPR036291">
    <property type="entry name" value="NAD(P)-bd_dom_sf"/>
</dbReference>
<dbReference type="EC" id="1.4.1.1" evidence="3"/>
<dbReference type="PANTHER" id="PTHR13812">
    <property type="entry name" value="KETIMINE REDUCTASE MU-CRYSTALLIN"/>
    <property type="match status" value="1"/>
</dbReference>
<keyword evidence="2 3" id="KW-0520">NAD</keyword>
<dbReference type="FunFam" id="3.40.50.720:FF:000311">
    <property type="entry name" value="Ornithine cyclodeaminase"/>
    <property type="match status" value="1"/>
</dbReference>
<dbReference type="GO" id="GO:0005737">
    <property type="term" value="C:cytoplasm"/>
    <property type="evidence" value="ECO:0007669"/>
    <property type="project" value="TreeGrafter"/>
</dbReference>
<dbReference type="STRING" id="1839936.SBU_000108"/>
<keyword evidence="6" id="KW-1185">Reference proteome</keyword>
<dbReference type="GO" id="GO:0006522">
    <property type="term" value="P:alanine metabolic process"/>
    <property type="evidence" value="ECO:0007669"/>
    <property type="project" value="UniProtKB-UniRule"/>
</dbReference>
<evidence type="ECO:0000313" key="5">
    <source>
        <dbReference type="EMBL" id="OFV66815.1"/>
    </source>
</evidence>
<keyword evidence="3" id="KW-0547">Nucleotide-binding</keyword>
<dbReference type="Gene3D" id="3.40.50.720">
    <property type="entry name" value="NAD(P)-binding Rossmann-like Domain"/>
    <property type="match status" value="1"/>
</dbReference>
<dbReference type="InterPro" id="IPR023401">
    <property type="entry name" value="ODC_N"/>
</dbReference>
<comment type="caution">
    <text evidence="5">The sequence shown here is derived from an EMBL/GenBank/DDBJ whole genome shotgun (WGS) entry which is preliminary data.</text>
</comment>
<dbReference type="AlphaFoldDB" id="A0A1F2P6P8"/>
<name>A0A1F2P6P8_9EURY</name>
<feature type="active site" description="Proton donor/acceptor" evidence="3">
    <location>
        <position position="69"/>
    </location>
</feature>
<evidence type="ECO:0000313" key="6">
    <source>
        <dbReference type="Proteomes" id="UP000185779"/>
    </source>
</evidence>
<dbReference type="Pfam" id="PF02423">
    <property type="entry name" value="OCD_Mu_crystall"/>
    <property type="match status" value="1"/>
</dbReference>
<comment type="catalytic activity">
    <reaction evidence="3">
        <text>L-alanine + NAD(+) + H2O = pyruvate + NH4(+) + NADH + H(+)</text>
        <dbReference type="Rhea" id="RHEA:18405"/>
        <dbReference type="ChEBI" id="CHEBI:15361"/>
        <dbReference type="ChEBI" id="CHEBI:15377"/>
        <dbReference type="ChEBI" id="CHEBI:15378"/>
        <dbReference type="ChEBI" id="CHEBI:28938"/>
        <dbReference type="ChEBI" id="CHEBI:57540"/>
        <dbReference type="ChEBI" id="CHEBI:57945"/>
        <dbReference type="ChEBI" id="CHEBI:57972"/>
        <dbReference type="EC" id="1.4.1.1"/>
    </reaction>
</comment>
<sequence>MREETLILMHKDIKDLIEMKKVIEAVENAFRGFEEGLCRMPPKVYLDLPEFSGDFRAMPARIGRCATLKWVNSHPENRGYPTVMAVVILNDARTGFPLAVMDGTLITTYRTGAASAVASKYLARNDSSTLGLVGCGVQARSQLLAISEVFDIDLVKIYDISEEKMQQLKRDASGYNIVYAPLEEVSACDILSTTTPARKPIIRREWIGEGAHINAIGSDAPGKQELDPRIIQDAKVVVDEIEQASNGGEINVPLKRGIISRDHVWAELGEIVAGKKPGRVRADEITLFDSTGLAIQDAATAELIYNLAKKEDRGVWVELIPPAAVA</sequence>
<dbReference type="InterPro" id="IPR028609">
    <property type="entry name" value="AlaDH_arch-typ"/>
</dbReference>
<reference evidence="5 6" key="1">
    <citation type="submission" date="2016-05" db="EMBL/GenBank/DDBJ databases">
        <title>Microbial consortia oxidize butane by reversing methanogenesis.</title>
        <authorList>
            <person name="Laso-Perez R."/>
            <person name="Richter M."/>
            <person name="Wegener G."/>
            <person name="Musat F."/>
        </authorList>
    </citation>
    <scope>NUCLEOTIDE SEQUENCE [LARGE SCALE GENOMIC DNA]</scope>
    <source>
        <strain evidence="5">BOX1</strain>
    </source>
</reference>
<dbReference type="Proteomes" id="UP000185779">
    <property type="component" value="Unassembled WGS sequence"/>
</dbReference>
<dbReference type="FunFam" id="3.30.1780.10:FF:000002">
    <property type="entry name" value="Ornithine cyclodeaminase"/>
    <property type="match status" value="1"/>
</dbReference>
<evidence type="ECO:0000256" key="2">
    <source>
        <dbReference type="ARBA" id="ARBA00023027"/>
    </source>
</evidence>
<evidence type="ECO:0000313" key="4">
    <source>
        <dbReference type="EMBL" id="HEC57742.1"/>
    </source>
</evidence>
<feature type="binding site" evidence="3">
    <location>
        <begin position="137"/>
        <end position="138"/>
    </location>
    <ligand>
        <name>NAD(+)</name>
        <dbReference type="ChEBI" id="CHEBI:57540"/>
    </ligand>
</feature>
<reference evidence="4" key="2">
    <citation type="journal article" date="2020" name="mSystems">
        <title>Genome- and Community-Level Interaction Insights into Carbon Utilization and Element Cycling Functions of Hydrothermarchaeota in Hydrothermal Sediment.</title>
        <authorList>
            <person name="Zhou Z."/>
            <person name="Liu Y."/>
            <person name="Xu W."/>
            <person name="Pan J."/>
            <person name="Luo Z.H."/>
            <person name="Li M."/>
        </authorList>
    </citation>
    <scope>NUCLEOTIDE SEQUENCE [LARGE SCALE GENOMIC DNA]</scope>
    <source>
        <strain evidence="4">HyVt-386</strain>
    </source>
</reference>
<dbReference type="GO" id="GO:0051287">
    <property type="term" value="F:NAD binding"/>
    <property type="evidence" value="ECO:0007669"/>
    <property type="project" value="UniProtKB-UniRule"/>
</dbReference>
<dbReference type="PANTHER" id="PTHR13812:SF19">
    <property type="entry name" value="KETIMINE REDUCTASE MU-CRYSTALLIN"/>
    <property type="match status" value="1"/>
</dbReference>
<dbReference type="SUPFAM" id="SSF51735">
    <property type="entry name" value="NAD(P)-binding Rossmann-fold domains"/>
    <property type="match status" value="1"/>
</dbReference>
<gene>
    <name evidence="3" type="primary">ala</name>
    <name evidence="4" type="ORF">ENI32_07740</name>
    <name evidence="5" type="ORF">SBU_000108</name>
</gene>
<dbReference type="Proteomes" id="UP000885936">
    <property type="component" value="Unassembled WGS sequence"/>
</dbReference>
<dbReference type="PIRSF" id="PIRSF001439">
    <property type="entry name" value="CryM"/>
    <property type="match status" value="1"/>
</dbReference>
<proteinExistence type="inferred from homology"/>
<feature type="binding site" evidence="3">
    <location>
        <begin position="217"/>
        <end position="219"/>
    </location>
    <ligand>
        <name>NAD(+)</name>
        <dbReference type="ChEBI" id="CHEBI:57540"/>
    </ligand>
</feature>
<organism evidence="5 6">
    <name type="scientific">Candidatus Syntropharchaeum butanivorans</name>
    <dbReference type="NCBI Taxonomy" id="1839936"/>
    <lineage>
        <taxon>Archaea</taxon>
        <taxon>Methanobacteriati</taxon>
        <taxon>Methanobacteriota</taxon>
        <taxon>Stenosarchaea group</taxon>
        <taxon>Methanomicrobia</taxon>
        <taxon>Methanosarcinales</taxon>
        <taxon>ANME-2 cluster</taxon>
        <taxon>Candidatus Syntropharchaeum</taxon>
    </lineage>
</organism>
<feature type="binding site" evidence="3">
    <location>
        <position position="223"/>
    </location>
    <ligand>
        <name>NAD(+)</name>
        <dbReference type="ChEBI" id="CHEBI:57540"/>
    </ligand>
</feature>
<evidence type="ECO:0000256" key="3">
    <source>
        <dbReference type="HAMAP-Rule" id="MF_00935"/>
    </source>
</evidence>